<reference evidence="2 3" key="1">
    <citation type="submission" date="2018-06" db="EMBL/GenBank/DDBJ databases">
        <title>Complete Genomes of Monosporascus.</title>
        <authorList>
            <person name="Robinson A.J."/>
            <person name="Natvig D.O."/>
        </authorList>
    </citation>
    <scope>NUCLEOTIDE SEQUENCE [LARGE SCALE GENOMIC DNA]</scope>
    <source>
        <strain evidence="2 3">CBS 110550</strain>
    </source>
</reference>
<accession>A0A4Q4TSJ4</accession>
<gene>
    <name evidence="2" type="ORF">DL764_001805</name>
</gene>
<organism evidence="2 3">
    <name type="scientific">Monosporascus ibericus</name>
    <dbReference type="NCBI Taxonomy" id="155417"/>
    <lineage>
        <taxon>Eukaryota</taxon>
        <taxon>Fungi</taxon>
        <taxon>Dikarya</taxon>
        <taxon>Ascomycota</taxon>
        <taxon>Pezizomycotina</taxon>
        <taxon>Sordariomycetes</taxon>
        <taxon>Xylariomycetidae</taxon>
        <taxon>Xylariales</taxon>
        <taxon>Xylariales incertae sedis</taxon>
        <taxon>Monosporascus</taxon>
    </lineage>
</organism>
<dbReference type="OrthoDB" id="4753772at2759"/>
<dbReference type="EMBL" id="QJNU01000058">
    <property type="protein sequence ID" value="RYP08570.1"/>
    <property type="molecule type" value="Genomic_DNA"/>
</dbReference>
<dbReference type="Proteomes" id="UP000293360">
    <property type="component" value="Unassembled WGS sequence"/>
</dbReference>
<protein>
    <submittedName>
        <fullName evidence="2">Uncharacterized protein</fullName>
    </submittedName>
</protein>
<dbReference type="AlphaFoldDB" id="A0A4Q4TSJ4"/>
<feature type="compositionally biased region" description="Acidic residues" evidence="1">
    <location>
        <begin position="17"/>
        <end position="40"/>
    </location>
</feature>
<comment type="caution">
    <text evidence="2">The sequence shown here is derived from an EMBL/GenBank/DDBJ whole genome shotgun (WGS) entry which is preliminary data.</text>
</comment>
<feature type="region of interest" description="Disordered" evidence="1">
    <location>
        <begin position="1"/>
        <end position="40"/>
    </location>
</feature>
<sequence>MPVRNAAAHKSGQSPRDDDEELDTLFDDDDEGLDTSWDDDPALTIAVERVKERPQRKEFRWPTKKRPPPPSIFEHIVMKLCRDVPPGGRMQQTILRRISKCMDRVRRPSEDTIYLSLFRGGELARKESILRGTSLDRRIIFKMIANVSEYTRKIQKARATMLEDLACRNIAIALRRTEELRILKPDLEAALLHLLKSRRKSLKFDTGDFNVALDLMRLTSRMRDEYRQALMGLQEPHVGSTGGDNGLGHPYEKPLSDANSLLRRSVQWLVEAGLVRMELKIRLFDVFWEQVEIINTRAENRRWSLKLCAAAPAHKRGKKENEGES</sequence>
<keyword evidence="3" id="KW-1185">Reference proteome</keyword>
<evidence type="ECO:0000313" key="2">
    <source>
        <dbReference type="EMBL" id="RYP08570.1"/>
    </source>
</evidence>
<proteinExistence type="predicted"/>
<name>A0A4Q4TSJ4_9PEZI</name>
<evidence type="ECO:0000256" key="1">
    <source>
        <dbReference type="SAM" id="MobiDB-lite"/>
    </source>
</evidence>
<evidence type="ECO:0000313" key="3">
    <source>
        <dbReference type="Proteomes" id="UP000293360"/>
    </source>
</evidence>